<dbReference type="InterPro" id="IPR011008">
    <property type="entry name" value="Dimeric_a/b-barrel"/>
</dbReference>
<sequence length="105" mass="10972">MKKFALVYHGNPQFETAEDGASHMVAWKQWVEGLGDALVDPGMAVGPSRTISAAGVEEGGGSNPFSGITIIQANTMETAIDLARACPHINAGGTIEIAEDMQLAM</sequence>
<dbReference type="RefSeq" id="WP_267612695.1">
    <property type="nucleotide sequence ID" value="NZ_JAOVZQ010000001.1"/>
</dbReference>
<evidence type="ECO:0000313" key="1">
    <source>
        <dbReference type="EMBL" id="MCY0094773.1"/>
    </source>
</evidence>
<dbReference type="Gene3D" id="3.30.70.1060">
    <property type="entry name" value="Dimeric alpha+beta barrel"/>
    <property type="match status" value="1"/>
</dbReference>
<organism evidence="1 2">
    <name type="scientific">Hoeflea ulvae</name>
    <dbReference type="NCBI Taxonomy" id="2983764"/>
    <lineage>
        <taxon>Bacteria</taxon>
        <taxon>Pseudomonadati</taxon>
        <taxon>Pseudomonadota</taxon>
        <taxon>Alphaproteobacteria</taxon>
        <taxon>Hyphomicrobiales</taxon>
        <taxon>Rhizobiaceae</taxon>
        <taxon>Hoeflea</taxon>
    </lineage>
</organism>
<reference evidence="1" key="1">
    <citation type="submission" date="2022-10" db="EMBL/GenBank/DDBJ databases">
        <title>Hoeflea sp. J2-29, isolated from marine algae.</title>
        <authorList>
            <person name="Kristyanto S."/>
            <person name="Kim J.M."/>
            <person name="Jeon C.O."/>
        </authorList>
    </citation>
    <scope>NUCLEOTIDE SEQUENCE</scope>
    <source>
        <strain evidence="1">J2-29</strain>
    </source>
</reference>
<gene>
    <name evidence="1" type="ORF">OEG82_12145</name>
</gene>
<evidence type="ECO:0008006" key="3">
    <source>
        <dbReference type="Google" id="ProtNLM"/>
    </source>
</evidence>
<comment type="caution">
    <text evidence="1">The sequence shown here is derived from an EMBL/GenBank/DDBJ whole genome shotgun (WGS) entry which is preliminary data.</text>
</comment>
<protein>
    <recommendedName>
        <fullName evidence="3">YCII-related domain-containing protein</fullName>
    </recommendedName>
</protein>
<evidence type="ECO:0000313" key="2">
    <source>
        <dbReference type="Proteomes" id="UP001081283"/>
    </source>
</evidence>
<keyword evidence="2" id="KW-1185">Reference proteome</keyword>
<dbReference type="EMBL" id="JAOVZQ010000001">
    <property type="protein sequence ID" value="MCY0094773.1"/>
    <property type="molecule type" value="Genomic_DNA"/>
</dbReference>
<accession>A0ABT3YG07</accession>
<dbReference type="SUPFAM" id="SSF54909">
    <property type="entry name" value="Dimeric alpha+beta barrel"/>
    <property type="match status" value="1"/>
</dbReference>
<proteinExistence type="predicted"/>
<name>A0ABT3YG07_9HYPH</name>
<dbReference type="Proteomes" id="UP001081283">
    <property type="component" value="Unassembled WGS sequence"/>
</dbReference>